<dbReference type="InterPro" id="IPR036737">
    <property type="entry name" value="OmpA-like_sf"/>
</dbReference>
<dbReference type="PANTHER" id="PTHR30329">
    <property type="entry name" value="STATOR ELEMENT OF FLAGELLAR MOTOR COMPLEX"/>
    <property type="match status" value="1"/>
</dbReference>
<dbReference type="EMBL" id="VSSQ01001501">
    <property type="protein sequence ID" value="MPM08878.1"/>
    <property type="molecule type" value="Genomic_DNA"/>
</dbReference>
<comment type="caution">
    <text evidence="3">The sequence shown here is derived from an EMBL/GenBank/DDBJ whole genome shotgun (WGS) entry which is preliminary data.</text>
</comment>
<dbReference type="InterPro" id="IPR011659">
    <property type="entry name" value="WD40"/>
</dbReference>
<dbReference type="InterPro" id="IPR006665">
    <property type="entry name" value="OmpA-like"/>
</dbReference>
<organism evidence="3">
    <name type="scientific">bioreactor metagenome</name>
    <dbReference type="NCBI Taxonomy" id="1076179"/>
    <lineage>
        <taxon>unclassified sequences</taxon>
        <taxon>metagenomes</taxon>
        <taxon>ecological metagenomes</taxon>
    </lineage>
</organism>
<evidence type="ECO:0000313" key="3">
    <source>
        <dbReference type="EMBL" id="MPM08878.1"/>
    </source>
</evidence>
<dbReference type="PANTHER" id="PTHR30329:SF21">
    <property type="entry name" value="LIPOPROTEIN YIAD-RELATED"/>
    <property type="match status" value="1"/>
</dbReference>
<reference evidence="3" key="1">
    <citation type="submission" date="2019-08" db="EMBL/GenBank/DDBJ databases">
        <authorList>
            <person name="Kucharzyk K."/>
            <person name="Murdoch R.W."/>
            <person name="Higgins S."/>
            <person name="Loffler F."/>
        </authorList>
    </citation>
    <scope>NUCLEOTIDE SEQUENCE</scope>
</reference>
<dbReference type="CDD" id="cd07185">
    <property type="entry name" value="OmpA_C-like"/>
    <property type="match status" value="1"/>
</dbReference>
<dbReference type="SUPFAM" id="SSF103088">
    <property type="entry name" value="OmpA-like"/>
    <property type="match status" value="1"/>
</dbReference>
<dbReference type="Gene3D" id="1.25.40.10">
    <property type="entry name" value="Tetratricopeptide repeat domain"/>
    <property type="match status" value="1"/>
</dbReference>
<dbReference type="InterPro" id="IPR050330">
    <property type="entry name" value="Bact_OuterMem_StrucFunc"/>
</dbReference>
<dbReference type="Gene3D" id="2.60.40.1120">
    <property type="entry name" value="Carboxypeptidase-like, regulatory domain"/>
    <property type="match status" value="1"/>
</dbReference>
<dbReference type="InterPro" id="IPR008969">
    <property type="entry name" value="CarboxyPept-like_regulatory"/>
</dbReference>
<feature type="region of interest" description="Disordered" evidence="1">
    <location>
        <begin position="274"/>
        <end position="303"/>
    </location>
</feature>
<name>A0A644WZE7_9ZZZZ</name>
<dbReference type="SUPFAM" id="SSF48452">
    <property type="entry name" value="TPR-like"/>
    <property type="match status" value="1"/>
</dbReference>
<feature type="domain" description="OmpA-like" evidence="2">
    <location>
        <begin position="563"/>
        <end position="713"/>
    </location>
</feature>
<dbReference type="Pfam" id="PF00691">
    <property type="entry name" value="OmpA"/>
    <property type="match status" value="1"/>
</dbReference>
<dbReference type="Pfam" id="PF07676">
    <property type="entry name" value="PD40"/>
    <property type="match status" value="1"/>
</dbReference>
<sequence length="881" mass="100991">MKFKNVFIVLTLICLSFGAFAQKQSLTEKADEAFFAKQYTIAADLYKEAYADVKLNRQERDRILFQQAECYRYMDDKVQAIKTYQRLVKAQYYKTQPKIFLHMADFQRFRGEWDDAEYNYKEYLKLIPNDELAKRRLSSIALAKEWMQNPTKHQIKNQKDINTEWNDWAPKFVLPDKIDEIMFTSSRPLDAMSPKDAWTGEYLSNIYTALKLKSGDLGEATFFTEIDVNSDEANEGELVIISRGKTKNYYFSRCKIMENKDLNCAIYSKPIEPAKGKGKKGGAPTKKMPQKGTGGVSANNQTTNQLDDESSFVKLDLGDTSYNYLHPAITSDELTIYFSSNRPGGQGDYDLWKASRENINEPFSNITNLGKHINSEGKEQFPFLRTDKRMYYSSDGLAGLGGYDIFYTEYENDQWTDPVNLKYPINTQYDEIGIIYNPNEDESDAAEESGFFSSNRQGGVGGDDIYSFYRAPMLYTLKGKVRDDKSMQLIEGAKVKIIGSDKTTQEARTDRNGEYEFTNKQIKYNVKYTIQVSQVDYMNEEATETTIGLTTSKDLVRDFVLKPIAKDPVVLPEIRYDLGKWDLKDQYLDSLSDLLVVLVNNPSYVIELRSHTDIRPFPQLTNDTLSQRRAESVVDFLFARGIDRDRLIPKGYGDRIPRTLTADTKSEFNGKTYLFPKGITLTESYINNLKTYGEREAAHQLNRRSEFRVVRTDYVPSEYLDSIEDLAQKKPIVDMVKGNKPLPITTVPIIYTDNNIKLTMIDGDKSMLYIILNGANVPAIYNEKYKDAAVLDWDVAMNFLLTGRITKDDFKDKDKAFDAQGNILDESVLIFKTAYIGKHYADKYEVLVKKGMTDKMIVNKNGIANFGRFKLDKAKGELIFD</sequence>
<dbReference type="Gene3D" id="3.30.1330.60">
    <property type="entry name" value="OmpA-like domain"/>
    <property type="match status" value="1"/>
</dbReference>
<dbReference type="PROSITE" id="PS51123">
    <property type="entry name" value="OMPA_2"/>
    <property type="match status" value="1"/>
</dbReference>
<evidence type="ECO:0000259" key="2">
    <source>
        <dbReference type="PROSITE" id="PS51123"/>
    </source>
</evidence>
<dbReference type="SUPFAM" id="SSF49464">
    <property type="entry name" value="Carboxypeptidase regulatory domain-like"/>
    <property type="match status" value="1"/>
</dbReference>
<proteinExistence type="predicted"/>
<dbReference type="Pfam" id="PF13620">
    <property type="entry name" value="CarboxypepD_reg"/>
    <property type="match status" value="1"/>
</dbReference>
<gene>
    <name evidence="3" type="ORF">SDC9_55194</name>
</gene>
<dbReference type="AlphaFoldDB" id="A0A644WZE7"/>
<protein>
    <recommendedName>
        <fullName evidence="2">OmpA-like domain-containing protein</fullName>
    </recommendedName>
</protein>
<evidence type="ECO:0000256" key="1">
    <source>
        <dbReference type="SAM" id="MobiDB-lite"/>
    </source>
</evidence>
<accession>A0A644WZE7</accession>
<dbReference type="InterPro" id="IPR011990">
    <property type="entry name" value="TPR-like_helical_dom_sf"/>
</dbReference>